<reference evidence="3" key="1">
    <citation type="submission" date="2021-01" db="EMBL/GenBank/DDBJ databases">
        <authorList>
            <person name="Corre E."/>
            <person name="Pelletier E."/>
            <person name="Niang G."/>
            <person name="Scheremetjew M."/>
            <person name="Finn R."/>
            <person name="Kale V."/>
            <person name="Holt S."/>
            <person name="Cochrane G."/>
            <person name="Meng A."/>
            <person name="Brown T."/>
            <person name="Cohen L."/>
        </authorList>
    </citation>
    <scope>NUCLEOTIDE SEQUENCE</scope>
    <source>
        <strain evidence="3">308</strain>
    </source>
</reference>
<organism evidence="3">
    <name type="scientific">Corethron hystrix</name>
    <dbReference type="NCBI Taxonomy" id="216773"/>
    <lineage>
        <taxon>Eukaryota</taxon>
        <taxon>Sar</taxon>
        <taxon>Stramenopiles</taxon>
        <taxon>Ochrophyta</taxon>
        <taxon>Bacillariophyta</taxon>
        <taxon>Coscinodiscophyceae</taxon>
        <taxon>Corethrophycidae</taxon>
        <taxon>Corethrales</taxon>
        <taxon>Corethraceae</taxon>
        <taxon>Corethron</taxon>
    </lineage>
</organism>
<dbReference type="InterPro" id="IPR014710">
    <property type="entry name" value="RmlC-like_jellyroll"/>
</dbReference>
<feature type="compositionally biased region" description="Basic residues" evidence="1">
    <location>
        <begin position="165"/>
        <end position="186"/>
    </location>
</feature>
<dbReference type="Pfam" id="PF05899">
    <property type="entry name" value="Cupin_3"/>
    <property type="match status" value="2"/>
</dbReference>
<dbReference type="SUPFAM" id="SSF51182">
    <property type="entry name" value="RmlC-like cupins"/>
    <property type="match status" value="2"/>
</dbReference>
<feature type="domain" description="(S)-ureidoglycine aminohydrolase cupin" evidence="2">
    <location>
        <begin position="49"/>
        <end position="101"/>
    </location>
</feature>
<dbReference type="PANTHER" id="PTHR33271:SF22">
    <property type="entry name" value="OS04G0445200 PROTEIN"/>
    <property type="match status" value="1"/>
</dbReference>
<evidence type="ECO:0000259" key="2">
    <source>
        <dbReference type="Pfam" id="PF05899"/>
    </source>
</evidence>
<dbReference type="PANTHER" id="PTHR33271">
    <property type="entry name" value="OS04G0445200 PROTEIN"/>
    <property type="match status" value="1"/>
</dbReference>
<dbReference type="CDD" id="cd02227">
    <property type="entry name" value="cupin_TM1112-like"/>
    <property type="match status" value="1"/>
</dbReference>
<feature type="region of interest" description="Disordered" evidence="1">
    <location>
        <begin position="149"/>
        <end position="206"/>
    </location>
</feature>
<dbReference type="Gene3D" id="2.60.120.10">
    <property type="entry name" value="Jelly Rolls"/>
    <property type="match status" value="2"/>
</dbReference>
<feature type="domain" description="(S)-ureidoglycine aminohydrolase cupin" evidence="2">
    <location>
        <begin position="259"/>
        <end position="318"/>
    </location>
</feature>
<gene>
    <name evidence="3" type="ORF">CHYS00102_LOCUS9028</name>
</gene>
<proteinExistence type="predicted"/>
<sequence>MEGLITHTPASAVTPDFVAQASDWPLWDSADHPQDPPGSGKFAFNYNGDYASERVLIVSGRATLAPDDGGRRVVLNAGDAVVFHHGFACEWTVQARMTKRYQYFDAEGSIRAPAAIACDGCGCDCEAESYLVGEEDFCPDCYAKDGRAGEHQKFGEPVPVPRPKANTKKRVSKKAPAKKSAVKKKKADATPPPTEELHKTRPTDKKTARRIITTVPNFGGRRCAAEGPASVQSWGMWDCDPDAEGERAPSQHHGYGRTFPWHFDVLEKAYVVEGSATLTADDPVLHGAPVTIRPRDMVTFPKGWRGSWEVHSFLRKRYAFFDHRGIQIDEEEEEDDMEPAVTKRSAKRAKH</sequence>
<feature type="compositionally biased region" description="Basic and acidic residues" evidence="1">
    <location>
        <begin position="195"/>
        <end position="206"/>
    </location>
</feature>
<dbReference type="AlphaFoldDB" id="A0A7S1BDB3"/>
<feature type="compositionally biased region" description="Acidic residues" evidence="1">
    <location>
        <begin position="329"/>
        <end position="338"/>
    </location>
</feature>
<name>A0A7S1BDB3_9STRA</name>
<accession>A0A7S1BDB3</accession>
<dbReference type="EMBL" id="HBFR01012517">
    <property type="protein sequence ID" value="CAD8881840.1"/>
    <property type="molecule type" value="Transcribed_RNA"/>
</dbReference>
<evidence type="ECO:0000313" key="3">
    <source>
        <dbReference type="EMBL" id="CAD8881840.1"/>
    </source>
</evidence>
<dbReference type="InterPro" id="IPR011051">
    <property type="entry name" value="RmlC_Cupin_sf"/>
</dbReference>
<feature type="region of interest" description="Disordered" evidence="1">
    <location>
        <begin position="329"/>
        <end position="351"/>
    </location>
</feature>
<protein>
    <recommendedName>
        <fullName evidence="2">(S)-ureidoglycine aminohydrolase cupin domain-containing protein</fullName>
    </recommendedName>
</protein>
<evidence type="ECO:0000256" key="1">
    <source>
        <dbReference type="SAM" id="MobiDB-lite"/>
    </source>
</evidence>
<dbReference type="InterPro" id="IPR008579">
    <property type="entry name" value="UGlyAH_Cupin_dom"/>
</dbReference>